<name>A0ABN7ZCT6_9BURK</name>
<dbReference type="Proteomes" id="UP000706525">
    <property type="component" value="Unassembled WGS sequence"/>
</dbReference>
<comment type="caution">
    <text evidence="2">The sequence shown here is derived from an EMBL/GenBank/DDBJ whole genome shotgun (WGS) entry which is preliminary data.</text>
</comment>
<evidence type="ECO:0000313" key="3">
    <source>
        <dbReference type="Proteomes" id="UP000706525"/>
    </source>
</evidence>
<gene>
    <name evidence="2" type="ORF">LMG32289_05422</name>
</gene>
<evidence type="ECO:0000313" key="2">
    <source>
        <dbReference type="EMBL" id="CAG9183793.1"/>
    </source>
</evidence>
<accession>A0ABN7ZCT6</accession>
<evidence type="ECO:0000256" key="1">
    <source>
        <dbReference type="SAM" id="Phobius"/>
    </source>
</evidence>
<reference evidence="2 3" key="1">
    <citation type="submission" date="2021-08" db="EMBL/GenBank/DDBJ databases">
        <authorList>
            <person name="Peeters C."/>
        </authorList>
    </citation>
    <scope>NUCLEOTIDE SEQUENCE [LARGE SCALE GENOMIC DNA]</scope>
    <source>
        <strain evidence="2 3">LMG 32289</strain>
    </source>
</reference>
<feature type="transmembrane region" description="Helical" evidence="1">
    <location>
        <begin position="15"/>
        <end position="36"/>
    </location>
</feature>
<feature type="transmembrane region" description="Helical" evidence="1">
    <location>
        <begin position="56"/>
        <end position="78"/>
    </location>
</feature>
<dbReference type="EMBL" id="CAJZAG010000012">
    <property type="protein sequence ID" value="CAG9183793.1"/>
    <property type="molecule type" value="Genomic_DNA"/>
</dbReference>
<proteinExistence type="predicted"/>
<keyword evidence="1" id="KW-0472">Membrane</keyword>
<organism evidence="2 3">
    <name type="scientific">Cupriavidus pampae</name>
    <dbReference type="NCBI Taxonomy" id="659251"/>
    <lineage>
        <taxon>Bacteria</taxon>
        <taxon>Pseudomonadati</taxon>
        <taxon>Pseudomonadota</taxon>
        <taxon>Betaproteobacteria</taxon>
        <taxon>Burkholderiales</taxon>
        <taxon>Burkholderiaceae</taxon>
        <taxon>Cupriavidus</taxon>
    </lineage>
</organism>
<keyword evidence="3" id="KW-1185">Reference proteome</keyword>
<keyword evidence="1" id="KW-0812">Transmembrane</keyword>
<dbReference type="RefSeq" id="WP_223994018.1">
    <property type="nucleotide sequence ID" value="NZ_CAJZAG010000012.1"/>
</dbReference>
<sequence length="132" mass="14858">MKKLTHFLRAEARDFADIMVIFAVAVLFIMPLGALLDRYLYDLAGVMAVQPRGVMWSMMAAYMVGIITWFAASFWAAVRLVRWTYRAGTATAPRYALVVAGADLTALYGHYRLTKEEADAILSDSKLKIYRP</sequence>
<keyword evidence="1" id="KW-1133">Transmembrane helix</keyword>
<protein>
    <submittedName>
        <fullName evidence="2">Uncharacterized protein</fullName>
    </submittedName>
</protein>